<dbReference type="OrthoDB" id="3801219at2759"/>
<dbReference type="EMBL" id="JAADJZ010000031">
    <property type="protein sequence ID" value="KAF2865706.1"/>
    <property type="molecule type" value="Genomic_DNA"/>
</dbReference>
<accession>A0A7C8I0F6</accession>
<protein>
    <recommendedName>
        <fullName evidence="3">F-box domain-containing protein</fullName>
    </recommendedName>
</protein>
<evidence type="ECO:0000313" key="1">
    <source>
        <dbReference type="EMBL" id="KAF2865706.1"/>
    </source>
</evidence>
<reference evidence="1 2" key="1">
    <citation type="submission" date="2020-01" db="EMBL/GenBank/DDBJ databases">
        <authorList>
            <consortium name="DOE Joint Genome Institute"/>
            <person name="Haridas S."/>
            <person name="Albert R."/>
            <person name="Binder M."/>
            <person name="Bloem J."/>
            <person name="Labutti K."/>
            <person name="Salamov A."/>
            <person name="Andreopoulos B."/>
            <person name="Baker S.E."/>
            <person name="Barry K."/>
            <person name="Bills G."/>
            <person name="Bluhm B.H."/>
            <person name="Cannon C."/>
            <person name="Castanera R."/>
            <person name="Culley D.E."/>
            <person name="Daum C."/>
            <person name="Ezra D."/>
            <person name="Gonzalez J.B."/>
            <person name="Henrissat B."/>
            <person name="Kuo A."/>
            <person name="Liang C."/>
            <person name="Lipzen A."/>
            <person name="Lutzoni F."/>
            <person name="Magnuson J."/>
            <person name="Mondo S."/>
            <person name="Nolan M."/>
            <person name="Ohm R."/>
            <person name="Pangilinan J."/>
            <person name="Park H.-J.H."/>
            <person name="Ramirez L."/>
            <person name="Alfaro M."/>
            <person name="Sun H."/>
            <person name="Tritt A."/>
            <person name="Yoshinaga Y."/>
            <person name="Zwiers L.-H.L."/>
            <person name="Turgeon B.G."/>
            <person name="Goodwin S.B."/>
            <person name="Spatafora J.W."/>
            <person name="Crous P.W."/>
            <person name="Grigoriev I.V."/>
        </authorList>
    </citation>
    <scope>NUCLEOTIDE SEQUENCE [LARGE SCALE GENOMIC DNA]</scope>
    <source>
        <strain evidence="1 2">CBS 611.86</strain>
    </source>
</reference>
<proteinExistence type="predicted"/>
<keyword evidence="2" id="KW-1185">Reference proteome</keyword>
<sequence length="179" mass="19907">MAQPPRSFLSLPAELRTTIYKALLLPGQNHSSTSPSAYSNLRLTCRQIKAEFDHEFVANLPQYTAEIREIITDTLGPDAPITISPMSNFANARTLHVNLPISWLCSLFPPPIREWYKMGHSRITNWLPSHIRIAIFELESDGTDYRANPSGVLEGNITEFAIEQSQCGRRVGEVGGALG</sequence>
<dbReference type="Proteomes" id="UP000481861">
    <property type="component" value="Unassembled WGS sequence"/>
</dbReference>
<evidence type="ECO:0000313" key="2">
    <source>
        <dbReference type="Proteomes" id="UP000481861"/>
    </source>
</evidence>
<evidence type="ECO:0008006" key="3">
    <source>
        <dbReference type="Google" id="ProtNLM"/>
    </source>
</evidence>
<dbReference type="AlphaFoldDB" id="A0A7C8I0F6"/>
<name>A0A7C8I0F6_9PLEO</name>
<comment type="caution">
    <text evidence="1">The sequence shown here is derived from an EMBL/GenBank/DDBJ whole genome shotgun (WGS) entry which is preliminary data.</text>
</comment>
<organism evidence="1 2">
    <name type="scientific">Massariosphaeria phaeospora</name>
    <dbReference type="NCBI Taxonomy" id="100035"/>
    <lineage>
        <taxon>Eukaryota</taxon>
        <taxon>Fungi</taxon>
        <taxon>Dikarya</taxon>
        <taxon>Ascomycota</taxon>
        <taxon>Pezizomycotina</taxon>
        <taxon>Dothideomycetes</taxon>
        <taxon>Pleosporomycetidae</taxon>
        <taxon>Pleosporales</taxon>
        <taxon>Pleosporales incertae sedis</taxon>
        <taxon>Massariosphaeria</taxon>
    </lineage>
</organism>
<gene>
    <name evidence="1" type="ORF">BDV95DRAFT_612288</name>
</gene>